<organism evidence="3 4">
    <name type="scientific">Bugula neritina</name>
    <name type="common">Brown bryozoan</name>
    <name type="synonym">Sertularia neritina</name>
    <dbReference type="NCBI Taxonomy" id="10212"/>
    <lineage>
        <taxon>Eukaryota</taxon>
        <taxon>Metazoa</taxon>
        <taxon>Spiralia</taxon>
        <taxon>Lophotrochozoa</taxon>
        <taxon>Bryozoa</taxon>
        <taxon>Gymnolaemata</taxon>
        <taxon>Cheilostomatida</taxon>
        <taxon>Flustrina</taxon>
        <taxon>Buguloidea</taxon>
        <taxon>Bugulidae</taxon>
        <taxon>Bugula</taxon>
    </lineage>
</organism>
<dbReference type="EMBL" id="VXIV02000069">
    <property type="protein sequence ID" value="KAF6041171.1"/>
    <property type="molecule type" value="Genomic_DNA"/>
</dbReference>
<feature type="region of interest" description="Disordered" evidence="2">
    <location>
        <begin position="484"/>
        <end position="526"/>
    </location>
</feature>
<dbReference type="Proteomes" id="UP000593567">
    <property type="component" value="Unassembled WGS sequence"/>
</dbReference>
<accession>A0A7J7KSK0</accession>
<feature type="compositionally biased region" description="Polar residues" evidence="2">
    <location>
        <begin position="64"/>
        <end position="93"/>
    </location>
</feature>
<feature type="region of interest" description="Disordered" evidence="2">
    <location>
        <begin position="384"/>
        <end position="418"/>
    </location>
</feature>
<reference evidence="3" key="1">
    <citation type="submission" date="2020-06" db="EMBL/GenBank/DDBJ databases">
        <title>Draft genome of Bugula neritina, a colonial animal packing powerful symbionts and potential medicines.</title>
        <authorList>
            <person name="Rayko M."/>
        </authorList>
    </citation>
    <scope>NUCLEOTIDE SEQUENCE [LARGE SCALE GENOMIC DNA]</scope>
    <source>
        <strain evidence="3">Kwan_BN1</strain>
    </source>
</reference>
<feature type="compositionally biased region" description="Basic and acidic residues" evidence="2">
    <location>
        <begin position="325"/>
        <end position="337"/>
    </location>
</feature>
<feature type="compositionally biased region" description="Low complexity" evidence="2">
    <location>
        <begin position="108"/>
        <end position="118"/>
    </location>
</feature>
<evidence type="ECO:0000313" key="4">
    <source>
        <dbReference type="Proteomes" id="UP000593567"/>
    </source>
</evidence>
<feature type="compositionally biased region" description="Acidic residues" evidence="2">
    <location>
        <begin position="251"/>
        <end position="266"/>
    </location>
</feature>
<dbReference type="AlphaFoldDB" id="A0A7J7KSK0"/>
<proteinExistence type="predicted"/>
<keyword evidence="4" id="KW-1185">Reference proteome</keyword>
<sequence>MLNKEATYTLWKPSVPLPSRANNLILNIELRRSLTCKMFKKGFKALKSIGKKSKKKDRGDAGQQEDQGASAETSSQAGEASGSKGKTTPQLSGTAALVGKSPRDNQTASGYAAAGSSSQRPQTSAATESPPPSYGAVAAGQSAISREKAAEESVLEMMLSMKAAKEAGKDTNNPPNKPPSDSDDDDSSSSESESPFQKKTSKEERNEKGLSASSSDSEDDSWGDTSDILPPEKKLTSSNAASTSPPKPAESDSDSWGDTDEDEDLETINNITKEPVKPPVNISGRISDPTSQLSDSEVGDEMAKPHGTASAVLAVPPDSSATLTKPKELETQVKSDSESVWSDEELNDTVKSNNADAGGDSLLNKHSAIEEEVMPLNVTSVGSAAAAVSTTDSAGKIPSVTRQESEESLWSEEDDDIEDMAAPVTATGTAATGSMTTGAAATDTAGTAAAGNKQSAVDDSVGAGIQPLSDAVTPYNAEEKLKSTLTDVSSKKDVVSGQTQDSDRVSPLSVSSFGSNEDKDYVSPVNLGDSAELSTRLAEAESLHASLKHDNEELITELSAVKNEKEKLSFTLNSLESEVEELRSRNEKDAMLTKLKYDDVTKKLKVIMDENERLISEQNDTSELRQEAARLKEEIEKLKAQKDATEGDLSKENVELREENSELKQSVSDWQSKYSEVEGSSRQHQQACLVLEEKVKDLQNDLEMLELQKTTLETEKGRAYKELEVLSKELKNKSGFESLKQEMDAMTLENTSKIEKLTRELAISKDAHKQELQQIEQIHKQEIEQLNSANDRKSQVAEARVASLNQQIDSLHSDNKDLQTRYSKLRTEQSEKSKNSIPQTEYIEQQKENEMLIKKVRELEKVLKQEQLAVVPEQTTSVSNMHLSMSVSSSDDEDSHRGKVNGHASAPINSILQKELDRKEEKIKQLVSESASLQKNVAKLQSETRTLSSQLQATQEESGDLKVQNSKLREKLNIRDQEVTMELNKKLEHELTADAQHGKLKQQIVMLESQIVRLKDANSQLELRLKNVSAELGLKRVYCDHKVKGQHMLMHQPS</sequence>
<feature type="region of interest" description="Disordered" evidence="2">
    <location>
        <begin position="641"/>
        <end position="667"/>
    </location>
</feature>
<feature type="compositionally biased region" description="Low complexity" evidence="2">
    <location>
        <begin position="384"/>
        <end position="395"/>
    </location>
</feature>
<evidence type="ECO:0000256" key="2">
    <source>
        <dbReference type="SAM" id="MobiDB-lite"/>
    </source>
</evidence>
<feature type="compositionally biased region" description="Basic and acidic residues" evidence="2">
    <location>
        <begin position="641"/>
        <end position="662"/>
    </location>
</feature>
<feature type="coiled-coil region" evidence="1">
    <location>
        <begin position="997"/>
        <end position="1031"/>
    </location>
</feature>
<protein>
    <submittedName>
        <fullName evidence="3">Uncharacterized protein</fullName>
    </submittedName>
</protein>
<feature type="coiled-coil region" evidence="1">
    <location>
        <begin position="909"/>
        <end position="971"/>
    </location>
</feature>
<feature type="coiled-coil region" evidence="1">
    <location>
        <begin position="754"/>
        <end position="869"/>
    </location>
</feature>
<feature type="compositionally biased region" description="Acidic residues" evidence="2">
    <location>
        <begin position="406"/>
        <end position="418"/>
    </location>
</feature>
<name>A0A7J7KSK0_BUGNE</name>
<evidence type="ECO:0000256" key="1">
    <source>
        <dbReference type="SAM" id="Coils"/>
    </source>
</evidence>
<evidence type="ECO:0000313" key="3">
    <source>
        <dbReference type="EMBL" id="KAF6041171.1"/>
    </source>
</evidence>
<keyword evidence="1" id="KW-0175">Coiled coil</keyword>
<gene>
    <name evidence="3" type="ORF">EB796_000509</name>
</gene>
<feature type="region of interest" description="Disordered" evidence="2">
    <location>
        <begin position="48"/>
        <end position="361"/>
    </location>
</feature>
<comment type="caution">
    <text evidence="3">The sequence shown here is derived from an EMBL/GenBank/DDBJ whole genome shotgun (WGS) entry which is preliminary data.</text>
</comment>
<feature type="region of interest" description="Disordered" evidence="2">
    <location>
        <begin position="886"/>
        <end position="909"/>
    </location>
</feature>